<dbReference type="AlphaFoldDB" id="A0A0V1M4I4"/>
<accession>A0A0V1M4I4</accession>
<sequence>MSSSKTFFRNFGESGQLEQEILGKCLAGNGFCIKKHVAGVKTEEDNTLHNEKSLTGNLPKIQVKRSKFFWQFWVLWSIETQNFRKMLSGKWILRFLNQWSHARPFSSTILSTTLALSGNISRLLKLVALCLLSLFSPKIQHSRKTFNSICPLFTGNPLHHLYYNHNNC</sequence>
<protein>
    <submittedName>
        <fullName evidence="1">Uncharacterized protein</fullName>
    </submittedName>
</protein>
<dbReference type="EMBL" id="JYDO01000241">
    <property type="protein sequence ID" value="KRZ66476.1"/>
    <property type="molecule type" value="Genomic_DNA"/>
</dbReference>
<gene>
    <name evidence="1" type="ORF">T10_1710</name>
</gene>
<proteinExistence type="predicted"/>
<organism evidence="1 2">
    <name type="scientific">Trichinella papuae</name>
    <dbReference type="NCBI Taxonomy" id="268474"/>
    <lineage>
        <taxon>Eukaryota</taxon>
        <taxon>Metazoa</taxon>
        <taxon>Ecdysozoa</taxon>
        <taxon>Nematoda</taxon>
        <taxon>Enoplea</taxon>
        <taxon>Dorylaimia</taxon>
        <taxon>Trichinellida</taxon>
        <taxon>Trichinellidae</taxon>
        <taxon>Trichinella</taxon>
    </lineage>
</organism>
<dbReference type="Proteomes" id="UP000054843">
    <property type="component" value="Unassembled WGS sequence"/>
</dbReference>
<evidence type="ECO:0000313" key="1">
    <source>
        <dbReference type="EMBL" id="KRZ66476.1"/>
    </source>
</evidence>
<comment type="caution">
    <text evidence="1">The sequence shown here is derived from an EMBL/GenBank/DDBJ whole genome shotgun (WGS) entry which is preliminary data.</text>
</comment>
<keyword evidence="2" id="KW-1185">Reference proteome</keyword>
<name>A0A0V1M4I4_9BILA</name>
<evidence type="ECO:0000313" key="2">
    <source>
        <dbReference type="Proteomes" id="UP000054843"/>
    </source>
</evidence>
<reference evidence="1 2" key="1">
    <citation type="submission" date="2015-01" db="EMBL/GenBank/DDBJ databases">
        <title>Evolution of Trichinella species and genotypes.</title>
        <authorList>
            <person name="Korhonen P.K."/>
            <person name="Edoardo P."/>
            <person name="Giuseppe L.R."/>
            <person name="Gasser R.B."/>
        </authorList>
    </citation>
    <scope>NUCLEOTIDE SEQUENCE [LARGE SCALE GENOMIC DNA]</scope>
    <source>
        <strain evidence="1">ISS1980</strain>
    </source>
</reference>